<organism evidence="1 2">
    <name type="scientific">Ceratodon purpureus</name>
    <name type="common">Fire moss</name>
    <name type="synonym">Dicranum purpureum</name>
    <dbReference type="NCBI Taxonomy" id="3225"/>
    <lineage>
        <taxon>Eukaryota</taxon>
        <taxon>Viridiplantae</taxon>
        <taxon>Streptophyta</taxon>
        <taxon>Embryophyta</taxon>
        <taxon>Bryophyta</taxon>
        <taxon>Bryophytina</taxon>
        <taxon>Bryopsida</taxon>
        <taxon>Dicranidae</taxon>
        <taxon>Pseudoditrichales</taxon>
        <taxon>Ditrichaceae</taxon>
        <taxon>Ceratodon</taxon>
    </lineage>
</organism>
<evidence type="ECO:0000313" key="2">
    <source>
        <dbReference type="Proteomes" id="UP000822688"/>
    </source>
</evidence>
<dbReference type="Proteomes" id="UP000822688">
    <property type="component" value="Chromosome 5"/>
</dbReference>
<keyword evidence="2" id="KW-1185">Reference proteome</keyword>
<name>A0A8T0I4P3_CERPU</name>
<reference evidence="1" key="1">
    <citation type="submission" date="2020-06" db="EMBL/GenBank/DDBJ databases">
        <title>WGS assembly of Ceratodon purpureus strain R40.</title>
        <authorList>
            <person name="Carey S.B."/>
            <person name="Jenkins J."/>
            <person name="Shu S."/>
            <person name="Lovell J.T."/>
            <person name="Sreedasyam A."/>
            <person name="Maumus F."/>
            <person name="Tiley G.P."/>
            <person name="Fernandez-Pozo N."/>
            <person name="Barry K."/>
            <person name="Chen C."/>
            <person name="Wang M."/>
            <person name="Lipzen A."/>
            <person name="Daum C."/>
            <person name="Saski C.A."/>
            <person name="Payton A.C."/>
            <person name="Mcbreen J.C."/>
            <person name="Conrad R.E."/>
            <person name="Kollar L.M."/>
            <person name="Olsson S."/>
            <person name="Huttunen S."/>
            <person name="Landis J.B."/>
            <person name="Wickett N.J."/>
            <person name="Johnson M.G."/>
            <person name="Rensing S.A."/>
            <person name="Grimwood J."/>
            <person name="Schmutz J."/>
            <person name="Mcdaniel S.F."/>
        </authorList>
    </citation>
    <scope>NUCLEOTIDE SEQUENCE</scope>
    <source>
        <strain evidence="1">R40</strain>
    </source>
</reference>
<gene>
    <name evidence="1" type="ORF">KC19_5G188500</name>
</gene>
<dbReference type="EMBL" id="CM026425">
    <property type="protein sequence ID" value="KAG0577879.1"/>
    <property type="molecule type" value="Genomic_DNA"/>
</dbReference>
<protein>
    <submittedName>
        <fullName evidence="1">Uncharacterized protein</fullName>
    </submittedName>
</protein>
<accession>A0A8T0I4P3</accession>
<proteinExistence type="predicted"/>
<dbReference type="AlphaFoldDB" id="A0A8T0I4P3"/>
<sequence>MDFKFCCKVDEAPKHPYDLAAETITGRQGRGRPGVLREVMAEVQFWQVDVSPSGWTLERIRLFLMSKNFKIYLMLSYQGQLCSF</sequence>
<comment type="caution">
    <text evidence="1">The sequence shown here is derived from an EMBL/GenBank/DDBJ whole genome shotgun (WGS) entry which is preliminary data.</text>
</comment>
<evidence type="ECO:0000313" key="1">
    <source>
        <dbReference type="EMBL" id="KAG0577879.1"/>
    </source>
</evidence>